<evidence type="ECO:0000313" key="4">
    <source>
        <dbReference type="Proteomes" id="UP000054928"/>
    </source>
</evidence>
<evidence type="ECO:0000259" key="2">
    <source>
        <dbReference type="PROSITE" id="PS50076"/>
    </source>
</evidence>
<dbReference type="SUPFAM" id="SSF46565">
    <property type="entry name" value="Chaperone J-domain"/>
    <property type="match status" value="1"/>
</dbReference>
<feature type="compositionally biased region" description="Basic residues" evidence="1">
    <location>
        <begin position="246"/>
        <end position="270"/>
    </location>
</feature>
<dbReference type="EMBL" id="CCYD01000322">
    <property type="protein sequence ID" value="CEG38425.1"/>
    <property type="molecule type" value="Genomic_DNA"/>
</dbReference>
<organism evidence="3 4">
    <name type="scientific">Plasmopara halstedii</name>
    <name type="common">Downy mildew of sunflower</name>
    <dbReference type="NCBI Taxonomy" id="4781"/>
    <lineage>
        <taxon>Eukaryota</taxon>
        <taxon>Sar</taxon>
        <taxon>Stramenopiles</taxon>
        <taxon>Oomycota</taxon>
        <taxon>Peronosporomycetes</taxon>
        <taxon>Peronosporales</taxon>
        <taxon>Peronosporaceae</taxon>
        <taxon>Plasmopara</taxon>
    </lineage>
</organism>
<feature type="compositionally biased region" description="Basic and acidic residues" evidence="1">
    <location>
        <begin position="223"/>
        <end position="242"/>
    </location>
</feature>
<feature type="compositionally biased region" description="Low complexity" evidence="1">
    <location>
        <begin position="1102"/>
        <end position="1113"/>
    </location>
</feature>
<feature type="region of interest" description="Disordered" evidence="1">
    <location>
        <begin position="204"/>
        <end position="283"/>
    </location>
</feature>
<reference evidence="4" key="1">
    <citation type="submission" date="2014-09" db="EMBL/GenBank/DDBJ databases">
        <authorList>
            <person name="Sharma Rahul"/>
            <person name="Thines Marco"/>
        </authorList>
    </citation>
    <scope>NUCLEOTIDE SEQUENCE [LARGE SCALE GENOMIC DNA]</scope>
</reference>
<dbReference type="Pfam" id="PF00226">
    <property type="entry name" value="DnaJ"/>
    <property type="match status" value="1"/>
</dbReference>
<dbReference type="CDD" id="cd06257">
    <property type="entry name" value="DnaJ"/>
    <property type="match status" value="1"/>
</dbReference>
<feature type="region of interest" description="Disordered" evidence="1">
    <location>
        <begin position="1444"/>
        <end position="1465"/>
    </location>
</feature>
<feature type="region of interest" description="Disordered" evidence="1">
    <location>
        <begin position="1212"/>
        <end position="1246"/>
    </location>
</feature>
<dbReference type="PROSITE" id="PS50076">
    <property type="entry name" value="DNAJ_2"/>
    <property type="match status" value="1"/>
</dbReference>
<keyword evidence="4" id="KW-1185">Reference proteome</keyword>
<dbReference type="InterPro" id="IPR036869">
    <property type="entry name" value="J_dom_sf"/>
</dbReference>
<sequence>MGVISVGASLGVRKERTPAPVTSAPIAISSVRRPLTSAATPSATSNSCKKLSKKRGTAFSAKKQAINCVSPSKYDRAANSVTSISQRSPSHNKYEPASLSDVATASSLGDMQTPVERLVNVKTTIHPHVLVSHLNGNSSKLEAIMSRARCNINYRKASSLEYRDDGSFSMAFMISADTVKHVKDGMQLLYGFVESIEQQLKKNLEGSRQEEGNNQVQGMTATKTEEPKQPKDPVQLDREKHFSGHQAKRIIPCKKKTNSIRFRSRSRSRSASREKSAMRHPKRLREVSQNIHRMSKRNHKDDLRIVNEVCTPNSRRPKVHNKIRKADVCDTVMQAVEDQHMRDEKEAFRIRLARTVMIQRQLEAATKRSRALEVFERDKYLQLRRKFEEIEHRKKVAELVLRKQCNAMSASVAISSPVEKRQHLHEIERLTIAHDACSPAVGHLLASMLHLKTSKRKRFNMSEAKLAGFLQTHDIALTDDLMRFIEKVKVFTKMITTDSIDCSYKELFSDNDNALHDLNKTNTSAVSNEEADVAMGATSDDATEAHVSGEFLAKDTEDETNTRHESFRSTWDLPGLTRDLNLIQDYSSETDCKLLHFLAGERQYFYLEPLVSTPNVAKWLLTPHDLQILHRYILERANVGHELVLYAERVRACGNLTPSSTSFKSPLISELNVFESSRHRMWSDLQDKIVTLHSLALVVHMVGKHFFARQTFEHSEALHTHGNLLNEETLESDLFTYILRPIRSSAIESSLFDSLPISLVRETIEQCPEVVNHVLQWKSKDDVPEYLRVVDAPENQFSQADFIAVGQRVHSSSNFFLRKLLMKLIGLMRNLDVVMKELVTLLKEKRPASQMDNFDHLSIRRQCIIKHVNQLKSVTTLVIVGNTKLQLHKWWVLFADNSCAWFDPDNVDETDDRSYDKFTCLQDAVYIWHKQALLYSAKDDFVDPDRLNESSFDHLVEDDITYTNAIINDVLEERDCPSEQQGDLAALSRITPACMRNELQNHPFTREETEVYIMNPTKVENARCKLEESLAITRDVMKELGRAGPWRTHLRHLNTLKCEQEKQVAIQKELVKHHWAQYYTKYQNFAPPHSLEGSSNFKSRNEASAEGEAQGEIQGEDTYKRNDNTISVTNDGEAPGYNVASSPEGIEMNKLRREITLAKNQLLHKIRGGGIYKAGATSTLYTDQKKLMEECEGLSASCMQALGKFLGIEEPERTDGIPKQKPTPRFSRADTRSTRNGRRIVTSSSDKKVSAMTKSTDRRHLLRSKKAVAKSGSRRRFESIRVAKALAAKNLDFLLSTMRPSKSKTSLSKTTLPGYASPLYWLFGLLPPLYHVESKEACKWLSDDEQYCGMLFSCPKCHCCEGHCTCLLTHSTSYPAPHASASAPSDSLSSLLASRNAIKRKRPNAAISQKHRRFKINPDAGQRRDPNLSTNFEDKEAISISAVPRGSNKLPRTSHARQGRAPLPTFDHDIENAFNLGSMDQREQSRTWRPAPSDKNEQEDLFRAARVRMKLARSTFANFTGQPLGSGCLDGEHLWQPERIQMMWERRDFYGVLGLPRDATTQQIKRQYRKLALKLHPDKSSDATASLESTVANAGQDVEARTFGNRVDAFVAATHSYKILLGDVEAINGLN</sequence>
<name>A0A0P1AC70_PLAHL</name>
<feature type="domain" description="J" evidence="2">
    <location>
        <begin position="1548"/>
        <end position="1625"/>
    </location>
</feature>
<dbReference type="PANTHER" id="PTHR44298">
    <property type="entry name" value="DNAJ HOMOLOG SUBFAMILY B MEMBER 11"/>
    <property type="match status" value="1"/>
</dbReference>
<accession>A0A0P1AC70</accession>
<dbReference type="OMA" id="RMGCSGC"/>
<dbReference type="SMART" id="SM00271">
    <property type="entry name" value="DnaJ"/>
    <property type="match status" value="1"/>
</dbReference>
<feature type="region of interest" description="Disordered" evidence="1">
    <location>
        <begin position="1090"/>
        <end position="1142"/>
    </location>
</feature>
<evidence type="ECO:0000313" key="3">
    <source>
        <dbReference type="EMBL" id="CEG38425.1"/>
    </source>
</evidence>
<proteinExistence type="predicted"/>
<feature type="compositionally biased region" description="Polar residues" evidence="1">
    <location>
        <begin position="212"/>
        <end position="222"/>
    </location>
</feature>
<protein>
    <submittedName>
        <fullName evidence="3">Molecular chaperone (DnaJ superfamily)</fullName>
    </submittedName>
</protein>
<dbReference type="Gene3D" id="1.10.287.110">
    <property type="entry name" value="DnaJ domain"/>
    <property type="match status" value="1"/>
</dbReference>
<dbReference type="STRING" id="4781.A0A0P1AC70"/>
<dbReference type="PANTHER" id="PTHR44298:SF1">
    <property type="entry name" value="DNAJ HOMOLOG SUBFAMILY B MEMBER 11"/>
    <property type="match status" value="1"/>
</dbReference>
<dbReference type="InterPro" id="IPR001623">
    <property type="entry name" value="DnaJ_domain"/>
</dbReference>
<dbReference type="Proteomes" id="UP000054928">
    <property type="component" value="Unassembled WGS sequence"/>
</dbReference>
<dbReference type="GeneID" id="36403558"/>
<dbReference type="RefSeq" id="XP_024574794.1">
    <property type="nucleotide sequence ID" value="XM_024723860.1"/>
</dbReference>
<dbReference type="OrthoDB" id="10067602at2759"/>
<evidence type="ECO:0000256" key="1">
    <source>
        <dbReference type="SAM" id="MobiDB-lite"/>
    </source>
</evidence>
<dbReference type="PRINTS" id="PR00625">
    <property type="entry name" value="JDOMAIN"/>
</dbReference>
<dbReference type="InterPro" id="IPR051736">
    <property type="entry name" value="DnaJ-B11-like"/>
</dbReference>